<dbReference type="Proteomes" id="UP001642464">
    <property type="component" value="Unassembled WGS sequence"/>
</dbReference>
<comment type="caution">
    <text evidence="1">The sequence shown here is derived from an EMBL/GenBank/DDBJ whole genome shotgun (WGS) entry which is preliminary data.</text>
</comment>
<dbReference type="NCBIfam" id="TIGR00797">
    <property type="entry name" value="matE"/>
    <property type="match status" value="1"/>
</dbReference>
<keyword evidence="2" id="KW-1185">Reference proteome</keyword>
<sequence>MTWADHDGAVSRCSAWRQVALLAAPTMGMYLLLMATETISLLCLARHGSARELAGLGLGNLVYNCAALAVGFGFTGSQDTLVTQAFGSNRLELCELYLHRCQVWMCGLFLFSGTFIAFTEPLLLLVGACDRETAEHAGNYTRLMVAGLLGTFQYSALRKFLTAQKLARPGMWVQAISLPLHYLWCTLLVPRYRMRGVGVAMALKGWIDFVLLGLYASWLSPLSSCRHWWRVWKAFKGDRVWPGLLEYFYLAVPCVAMQAVEWWAFELIGLFAGYFHSPEKLAAHVAACNVSNILYLAGTGAQKATAALIGGATGRNAHEEVKQFFRVSLQWNFLVGGCMGIAVCLGQQVIAGAFAPKNLQVQEILVSLLPLLAIQSMLDGMNQVIQGALQGFGLQAKASRVSIFCYWVVMLPASGVLGFPLRLGVPGLWLGCIVSGCVALLLNTLLYRRSNFEEIASAARLRMQLDCES</sequence>
<evidence type="ECO:0000313" key="2">
    <source>
        <dbReference type="Proteomes" id="UP001642464"/>
    </source>
</evidence>
<dbReference type="PANTHER" id="PTHR11206">
    <property type="entry name" value="MULTIDRUG RESISTANCE PROTEIN"/>
    <property type="match status" value="1"/>
</dbReference>
<dbReference type="InterPro" id="IPR002528">
    <property type="entry name" value="MATE_fam"/>
</dbReference>
<gene>
    <name evidence="1" type="ORF">SCF082_LOCUS22069</name>
</gene>
<evidence type="ECO:0000313" key="1">
    <source>
        <dbReference type="EMBL" id="CAK9037253.1"/>
    </source>
</evidence>
<reference evidence="1 2" key="1">
    <citation type="submission" date="2024-02" db="EMBL/GenBank/DDBJ databases">
        <authorList>
            <person name="Chen Y."/>
            <person name="Shah S."/>
            <person name="Dougan E. K."/>
            <person name="Thang M."/>
            <person name="Chan C."/>
        </authorList>
    </citation>
    <scope>NUCLEOTIDE SEQUENCE [LARGE SCALE GENOMIC DNA]</scope>
</reference>
<dbReference type="EMBL" id="CAXAMM010015814">
    <property type="protein sequence ID" value="CAK9037253.1"/>
    <property type="molecule type" value="Genomic_DNA"/>
</dbReference>
<accession>A0ABP0LE48</accession>
<organism evidence="1 2">
    <name type="scientific">Durusdinium trenchii</name>
    <dbReference type="NCBI Taxonomy" id="1381693"/>
    <lineage>
        <taxon>Eukaryota</taxon>
        <taxon>Sar</taxon>
        <taxon>Alveolata</taxon>
        <taxon>Dinophyceae</taxon>
        <taxon>Suessiales</taxon>
        <taxon>Symbiodiniaceae</taxon>
        <taxon>Durusdinium</taxon>
    </lineage>
</organism>
<dbReference type="Pfam" id="PF01554">
    <property type="entry name" value="MatE"/>
    <property type="match status" value="2"/>
</dbReference>
<name>A0ABP0LE48_9DINO</name>
<proteinExistence type="predicted"/>
<protein>
    <submittedName>
        <fullName evidence="1">Protein DETOXIFICATION 36 (AtDTX36) (Multidrug and toxic compound extrusion protein 36) (MATE protein 36)</fullName>
    </submittedName>
</protein>